<dbReference type="EMBL" id="CP020472">
    <property type="protein sequence ID" value="ARD22222.1"/>
    <property type="molecule type" value="Genomic_DNA"/>
</dbReference>
<feature type="domain" description="N-acetyltransferase" evidence="1">
    <location>
        <begin position="4"/>
        <end position="138"/>
    </location>
</feature>
<evidence type="ECO:0000259" key="1">
    <source>
        <dbReference type="PROSITE" id="PS51186"/>
    </source>
</evidence>
<dbReference type="RefSeq" id="WP_055024043.1">
    <property type="nucleotide sequence ID" value="NZ_CP020472.1"/>
</dbReference>
<gene>
    <name evidence="2" type="ORF">SJ2017_1920</name>
</gene>
<sequence>MNTEIIHSEAPDIVDQLVDGVRAFNIMNMGSELSKPLTIVMRDGNDKIIAGIAGRTIYQKFLINVLWVDETLRSEGLGHKLMILAEKAAIERGCLAAQVDTLAFQAAGFYQRHGFEVIGSAPAFGKSPAQYFLFKHYG</sequence>
<evidence type="ECO:0000313" key="2">
    <source>
        <dbReference type="EMBL" id="ARD22222.1"/>
    </source>
</evidence>
<dbReference type="PROSITE" id="PS51186">
    <property type="entry name" value="GNAT"/>
    <property type="match status" value="1"/>
</dbReference>
<dbReference type="InterPro" id="IPR016181">
    <property type="entry name" value="Acyl_CoA_acyltransferase"/>
</dbReference>
<name>A0ABM6JIZ0_9GAMM</name>
<organism evidence="2 3">
    <name type="scientific">Shewanella japonica</name>
    <dbReference type="NCBI Taxonomy" id="93973"/>
    <lineage>
        <taxon>Bacteria</taxon>
        <taxon>Pseudomonadati</taxon>
        <taxon>Pseudomonadota</taxon>
        <taxon>Gammaproteobacteria</taxon>
        <taxon>Alteromonadales</taxon>
        <taxon>Shewanellaceae</taxon>
        <taxon>Shewanella</taxon>
    </lineage>
</organism>
<accession>A0ABM6JIZ0</accession>
<dbReference type="CDD" id="cd04301">
    <property type="entry name" value="NAT_SF"/>
    <property type="match status" value="1"/>
</dbReference>
<dbReference type="Pfam" id="PF00583">
    <property type="entry name" value="Acetyltransf_1"/>
    <property type="match status" value="1"/>
</dbReference>
<dbReference type="SUPFAM" id="SSF55729">
    <property type="entry name" value="Acyl-CoA N-acyltransferases (Nat)"/>
    <property type="match status" value="1"/>
</dbReference>
<dbReference type="Gene3D" id="3.40.630.30">
    <property type="match status" value="1"/>
</dbReference>
<keyword evidence="3" id="KW-1185">Reference proteome</keyword>
<protein>
    <submittedName>
        <fullName evidence="2">N-acetyltransferase</fullName>
    </submittedName>
</protein>
<dbReference type="Proteomes" id="UP000191820">
    <property type="component" value="Chromosome"/>
</dbReference>
<evidence type="ECO:0000313" key="3">
    <source>
        <dbReference type="Proteomes" id="UP000191820"/>
    </source>
</evidence>
<dbReference type="InterPro" id="IPR000182">
    <property type="entry name" value="GNAT_dom"/>
</dbReference>
<proteinExistence type="predicted"/>
<reference evidence="2 3" key="1">
    <citation type="submission" date="2017-03" db="EMBL/GenBank/DDBJ databases">
        <title>Genome sequencing of Shewanella japonica KCTC 22435.</title>
        <authorList>
            <person name="Kim K.M."/>
        </authorList>
    </citation>
    <scope>NUCLEOTIDE SEQUENCE [LARGE SCALE GENOMIC DNA]</scope>
    <source>
        <strain evidence="2 3">KCTC 22435</strain>
    </source>
</reference>